<feature type="transmembrane region" description="Helical" evidence="1">
    <location>
        <begin position="106"/>
        <end position="124"/>
    </location>
</feature>
<dbReference type="Pfam" id="PF06808">
    <property type="entry name" value="DctM"/>
    <property type="match status" value="1"/>
</dbReference>
<keyword evidence="1" id="KW-0472">Membrane</keyword>
<feature type="transmembrane region" description="Helical" evidence="1">
    <location>
        <begin position="331"/>
        <end position="352"/>
    </location>
</feature>
<feature type="transmembrane region" description="Helical" evidence="1">
    <location>
        <begin position="52"/>
        <end position="70"/>
    </location>
</feature>
<feature type="transmembrane region" description="Helical" evidence="1">
    <location>
        <begin position="165"/>
        <end position="185"/>
    </location>
</feature>
<name>E3HCS3_ILYPC</name>
<evidence type="ECO:0000313" key="4">
    <source>
        <dbReference type="Proteomes" id="UP000006875"/>
    </source>
</evidence>
<feature type="transmembrane region" description="Helical" evidence="1">
    <location>
        <begin position="398"/>
        <end position="414"/>
    </location>
</feature>
<protein>
    <submittedName>
        <fullName evidence="3">TRAP transporter, 4TM/12TM fusion protein</fullName>
    </submittedName>
</protein>
<dbReference type="EMBL" id="CP002282">
    <property type="protein sequence ID" value="ADO84468.1"/>
    <property type="molecule type" value="Genomic_DNA"/>
</dbReference>
<feature type="transmembrane region" description="Helical" evidence="1">
    <location>
        <begin position="435"/>
        <end position="454"/>
    </location>
</feature>
<dbReference type="OrthoDB" id="9759894at2"/>
<sequence>MKNDEVKEEKIIDCTDYSCDIKPEIADENLLEKFDTEARFRKFGRETTSGKIVFLVAVALSIFHLYTAWSGPLVTLVHRSVHVSVIMSLVYLLYPASKKSSREKPSILDWVFSGLSLSLAGYIVLNYNSLVMRAGMPNNLDIAFGIMAIILVLEAGRRITGKEIAILASIFLLYAFFGSKLPNLIAHRGYGIRDIADYMYLSTEGIYGIAIGVSSTYIFLFVLFGSFLQKSGMGQFFNDLSMALAGSGKGGPAKVAVISSGFLGSINGSAIANVVTTGAFTIPLMKKIGYDKEFAGAVEAAASCGGQILPPVMGATAFIMAEYLGVKYIKIATAAIIPALLYYMGVIVIIHLRACKKGLNGMPKDQLPKTSLVMKEKGHLLLPLFGLLYFLISGKTPIYAAFWSIIFTIIASSLRKETRMSFKDIIDCLEDGSRTALGVAMSCAVVGLIIGVATQTGFGLKLAGAILFLGKGKLLLTLMLTMVACIVLGMGLPSIPAYIITATMAAPALAKMGVPHLVSHMFVFYFGMLANLTPPVALAAFAGAGIAGGSPSKTGFEAVKLALAGFIVPYVFVYSPSLLLIDTTITKTILVVATAALGVLAMGASVEGYLNKNLNMGERMAMFAASLMLIIPGIYTDIAGVIIFGTLFVLSKISLAKAVSEA</sequence>
<keyword evidence="1" id="KW-1133">Transmembrane helix</keyword>
<evidence type="ECO:0000259" key="2">
    <source>
        <dbReference type="Pfam" id="PF06808"/>
    </source>
</evidence>
<geneLocation type="plasmid" evidence="3 4">
    <name>pILYOP01</name>
</geneLocation>
<feature type="domain" description="TRAP C4-dicarboxylate transport system permease DctM subunit" evidence="2">
    <location>
        <begin position="148"/>
        <end position="582"/>
    </location>
</feature>
<gene>
    <name evidence="3" type="ordered locus">Ilyop_2713</name>
</gene>
<feature type="transmembrane region" description="Helical" evidence="1">
    <location>
        <begin position="474"/>
        <end position="501"/>
    </location>
</feature>
<evidence type="ECO:0000313" key="3">
    <source>
        <dbReference type="EMBL" id="ADO84468.1"/>
    </source>
</evidence>
<feature type="transmembrane region" description="Helical" evidence="1">
    <location>
        <begin position="76"/>
        <end position="94"/>
    </location>
</feature>
<reference evidence="3 4" key="1">
    <citation type="journal article" date="2010" name="Stand. Genomic Sci.">
        <title>Complete genome sequence of Ilyobacter polytropus type strain (CuHbu1).</title>
        <authorList>
            <person name="Sikorski J."/>
            <person name="Chertkov O."/>
            <person name="Lapidus A."/>
            <person name="Nolan M."/>
            <person name="Lucas S."/>
            <person name="Del Rio T.G."/>
            <person name="Tice H."/>
            <person name="Cheng J.F."/>
            <person name="Tapia R."/>
            <person name="Han C."/>
            <person name="Goodwin L."/>
            <person name="Pitluck S."/>
            <person name="Liolios K."/>
            <person name="Ivanova N."/>
            <person name="Mavromatis K."/>
            <person name="Mikhailova N."/>
            <person name="Pati A."/>
            <person name="Chen A."/>
            <person name="Palaniappan K."/>
            <person name="Land M."/>
            <person name="Hauser L."/>
            <person name="Chang Y.J."/>
            <person name="Jeffries C.D."/>
            <person name="Brambilla E."/>
            <person name="Yasawong M."/>
            <person name="Rohde M."/>
            <person name="Pukall R."/>
            <person name="Spring S."/>
            <person name="Goker M."/>
            <person name="Woyke T."/>
            <person name="Bristow J."/>
            <person name="Eisen J.A."/>
            <person name="Markowitz V."/>
            <person name="Hugenholtz P."/>
            <person name="Kyrpides N.C."/>
            <person name="Klenk H.P."/>
        </authorList>
    </citation>
    <scope>NUCLEOTIDE SEQUENCE [LARGE SCALE GENOMIC DNA]</scope>
    <source>
        <strain evidence="4">ATCC 51220 / DSM 2926 / LMG 16218 / CuHBu1</strain>
        <plasmid evidence="4">pILYOP01</plasmid>
    </source>
</reference>
<dbReference type="RefSeq" id="WP_013389125.1">
    <property type="nucleotide sequence ID" value="NC_014633.1"/>
</dbReference>
<feature type="transmembrane region" description="Helical" evidence="1">
    <location>
        <begin position="205"/>
        <end position="228"/>
    </location>
</feature>
<keyword evidence="4" id="KW-1185">Reference proteome</keyword>
<dbReference type="HOGENOM" id="CLU_007041_3_1_0"/>
<dbReference type="AlphaFoldDB" id="E3HCS3"/>
<dbReference type="InterPro" id="IPR011853">
    <property type="entry name" value="TRAP_DctM-Dct_fused"/>
</dbReference>
<keyword evidence="3" id="KW-0614">Plasmid</keyword>
<feature type="transmembrane region" description="Helical" evidence="1">
    <location>
        <begin position="622"/>
        <end position="650"/>
    </location>
</feature>
<feature type="transmembrane region" description="Helical" evidence="1">
    <location>
        <begin position="588"/>
        <end position="610"/>
    </location>
</feature>
<proteinExistence type="predicted"/>
<dbReference type="NCBIfam" id="TIGR02123">
    <property type="entry name" value="TRAP_fused"/>
    <property type="match status" value="1"/>
</dbReference>
<dbReference type="Proteomes" id="UP000006875">
    <property type="component" value="Plasmid pILYOP01"/>
</dbReference>
<feature type="transmembrane region" description="Helical" evidence="1">
    <location>
        <begin position="136"/>
        <end position="153"/>
    </location>
</feature>
<feature type="transmembrane region" description="Helical" evidence="1">
    <location>
        <begin position="522"/>
        <end position="546"/>
    </location>
</feature>
<organism evidence="3 4">
    <name type="scientific">Ilyobacter polytropus (strain ATCC 51220 / DSM 2926 / LMG 16218 / CuHBu1)</name>
    <dbReference type="NCBI Taxonomy" id="572544"/>
    <lineage>
        <taxon>Bacteria</taxon>
        <taxon>Fusobacteriati</taxon>
        <taxon>Fusobacteriota</taxon>
        <taxon>Fusobacteriia</taxon>
        <taxon>Fusobacteriales</taxon>
        <taxon>Fusobacteriaceae</taxon>
        <taxon>Ilyobacter</taxon>
    </lineage>
</organism>
<dbReference type="InterPro" id="IPR010656">
    <property type="entry name" value="DctM"/>
</dbReference>
<dbReference type="PANTHER" id="PTHR43849">
    <property type="entry name" value="BLL3936 PROTEIN"/>
    <property type="match status" value="1"/>
</dbReference>
<accession>E3HCS3</accession>
<dbReference type="PANTHER" id="PTHR43849:SF2">
    <property type="entry name" value="BLL3936 PROTEIN"/>
    <property type="match status" value="1"/>
</dbReference>
<feature type="transmembrane region" description="Helical" evidence="1">
    <location>
        <begin position="558"/>
        <end position="581"/>
    </location>
</feature>
<dbReference type="KEGG" id="ipo:Ilyop_2713"/>
<evidence type="ECO:0000256" key="1">
    <source>
        <dbReference type="SAM" id="Phobius"/>
    </source>
</evidence>
<keyword evidence="1" id="KW-0812">Transmembrane</keyword>